<dbReference type="InterPro" id="IPR007653">
    <property type="entry name" value="SPC3"/>
</dbReference>
<organism evidence="10 11">
    <name type="scientific">Trifolium pratense</name>
    <name type="common">Red clover</name>
    <dbReference type="NCBI Taxonomy" id="57577"/>
    <lineage>
        <taxon>Eukaryota</taxon>
        <taxon>Viridiplantae</taxon>
        <taxon>Streptophyta</taxon>
        <taxon>Embryophyta</taxon>
        <taxon>Tracheophyta</taxon>
        <taxon>Spermatophyta</taxon>
        <taxon>Magnoliopsida</taxon>
        <taxon>eudicotyledons</taxon>
        <taxon>Gunneridae</taxon>
        <taxon>Pentapetalae</taxon>
        <taxon>rosids</taxon>
        <taxon>fabids</taxon>
        <taxon>Fabales</taxon>
        <taxon>Fabaceae</taxon>
        <taxon>Papilionoideae</taxon>
        <taxon>50 kb inversion clade</taxon>
        <taxon>NPAAA clade</taxon>
        <taxon>Hologalegina</taxon>
        <taxon>IRL clade</taxon>
        <taxon>Trifolieae</taxon>
        <taxon>Trifolium</taxon>
    </lineage>
</organism>
<protein>
    <recommendedName>
        <fullName evidence="8">Signal peptidase complex subunit 3</fullName>
    </recommendedName>
</protein>
<evidence type="ECO:0000313" key="10">
    <source>
        <dbReference type="EMBL" id="PNX61164.1"/>
    </source>
</evidence>
<keyword evidence="4" id="KW-0256">Endoplasmic reticulum</keyword>
<comment type="subcellular location">
    <subcellularLocation>
        <location evidence="1">Endoplasmic reticulum membrane</location>
        <topology evidence="1">Single-pass type II membrane protein</topology>
    </subcellularLocation>
</comment>
<feature type="non-terminal residue" evidence="10">
    <location>
        <position position="1"/>
    </location>
</feature>
<dbReference type="GO" id="GO:0045047">
    <property type="term" value="P:protein targeting to ER"/>
    <property type="evidence" value="ECO:0007669"/>
    <property type="project" value="TreeGrafter"/>
</dbReference>
<evidence type="ECO:0000256" key="3">
    <source>
        <dbReference type="ARBA" id="ARBA00022692"/>
    </source>
</evidence>
<feature type="region of interest" description="Disordered" evidence="9">
    <location>
        <begin position="42"/>
        <end position="61"/>
    </location>
</feature>
<evidence type="ECO:0000256" key="2">
    <source>
        <dbReference type="ARBA" id="ARBA00009289"/>
    </source>
</evidence>
<dbReference type="EMBL" id="ASHM01084589">
    <property type="protein sequence ID" value="PNX61164.1"/>
    <property type="molecule type" value="Genomic_DNA"/>
</dbReference>
<evidence type="ECO:0000256" key="8">
    <source>
        <dbReference type="ARBA" id="ARBA00029556"/>
    </source>
</evidence>
<name>A0A2K3K4F3_TRIPR</name>
<dbReference type="Pfam" id="PF04573">
    <property type="entry name" value="SPC22"/>
    <property type="match status" value="1"/>
</dbReference>
<dbReference type="AlphaFoldDB" id="A0A2K3K4F3"/>
<sequence length="61" mass="6860">VSMTLNISADLQTLFTWNTKQVFVFLAAEYVTPKHVLNQADASMGKAPRSPTMRKLHEPLD</sequence>
<evidence type="ECO:0000256" key="7">
    <source>
        <dbReference type="ARBA" id="ARBA00023136"/>
    </source>
</evidence>
<dbReference type="Proteomes" id="UP000236291">
    <property type="component" value="Unassembled WGS sequence"/>
</dbReference>
<dbReference type="PANTHER" id="PTHR12804:SF0">
    <property type="entry name" value="SIGNAL PEPTIDASE COMPLEX SUBUNIT 3"/>
    <property type="match status" value="1"/>
</dbReference>
<keyword evidence="5" id="KW-0735">Signal-anchor</keyword>
<gene>
    <name evidence="10" type="ORF">L195_g052313</name>
</gene>
<dbReference type="GO" id="GO:0006465">
    <property type="term" value="P:signal peptide processing"/>
    <property type="evidence" value="ECO:0007669"/>
    <property type="project" value="InterPro"/>
</dbReference>
<evidence type="ECO:0000313" key="11">
    <source>
        <dbReference type="Proteomes" id="UP000236291"/>
    </source>
</evidence>
<keyword evidence="6" id="KW-1133">Transmembrane helix</keyword>
<keyword evidence="3" id="KW-0812">Transmembrane</keyword>
<dbReference type="GO" id="GO:0005787">
    <property type="term" value="C:signal peptidase complex"/>
    <property type="evidence" value="ECO:0007669"/>
    <property type="project" value="InterPro"/>
</dbReference>
<evidence type="ECO:0000256" key="1">
    <source>
        <dbReference type="ARBA" id="ARBA00004648"/>
    </source>
</evidence>
<dbReference type="ExpressionAtlas" id="A0A2K3K4F3">
    <property type="expression patterns" value="baseline"/>
</dbReference>
<evidence type="ECO:0000256" key="9">
    <source>
        <dbReference type="SAM" id="MobiDB-lite"/>
    </source>
</evidence>
<proteinExistence type="inferred from homology"/>
<reference evidence="10 11" key="2">
    <citation type="journal article" date="2017" name="Front. Plant Sci.">
        <title>Gene Classification and Mining of Molecular Markers Useful in Red Clover (Trifolium pratense) Breeding.</title>
        <authorList>
            <person name="Istvanek J."/>
            <person name="Dluhosova J."/>
            <person name="Dluhos P."/>
            <person name="Patkova L."/>
            <person name="Nedelnik J."/>
            <person name="Repkova J."/>
        </authorList>
    </citation>
    <scope>NUCLEOTIDE SEQUENCE [LARGE SCALE GENOMIC DNA]</scope>
    <source>
        <strain evidence="11">cv. Tatra</strain>
        <tissue evidence="10">Young leaves</tissue>
    </source>
</reference>
<evidence type="ECO:0000256" key="6">
    <source>
        <dbReference type="ARBA" id="ARBA00022989"/>
    </source>
</evidence>
<accession>A0A2K3K4F3</accession>
<evidence type="ECO:0000256" key="4">
    <source>
        <dbReference type="ARBA" id="ARBA00022824"/>
    </source>
</evidence>
<comment type="similarity">
    <text evidence="2">Belongs to the SPCS3 family.</text>
</comment>
<dbReference type="PANTHER" id="PTHR12804">
    <property type="entry name" value="MICROSOMAL SIGNAL PEPTIDASE 23 KD SUBUNIT SPC22/23"/>
    <property type="match status" value="1"/>
</dbReference>
<comment type="caution">
    <text evidence="10">The sequence shown here is derived from an EMBL/GenBank/DDBJ whole genome shotgun (WGS) entry which is preliminary data.</text>
</comment>
<keyword evidence="7" id="KW-0472">Membrane</keyword>
<evidence type="ECO:0000256" key="5">
    <source>
        <dbReference type="ARBA" id="ARBA00022968"/>
    </source>
</evidence>
<reference evidence="10 11" key="1">
    <citation type="journal article" date="2014" name="Am. J. Bot.">
        <title>Genome assembly and annotation for red clover (Trifolium pratense; Fabaceae).</title>
        <authorList>
            <person name="Istvanek J."/>
            <person name="Jaros M."/>
            <person name="Krenek A."/>
            <person name="Repkova J."/>
        </authorList>
    </citation>
    <scope>NUCLEOTIDE SEQUENCE [LARGE SCALE GENOMIC DNA]</scope>
    <source>
        <strain evidence="11">cv. Tatra</strain>
        <tissue evidence="10">Young leaves</tissue>
    </source>
</reference>